<protein>
    <submittedName>
        <fullName evidence="1">Uncharacterized protein</fullName>
    </submittedName>
</protein>
<proteinExistence type="predicted"/>
<accession>A0AAW1HUT1</accession>
<dbReference type="EMBL" id="JASPKY010000912">
    <property type="protein sequence ID" value="KAK9680316.1"/>
    <property type="molecule type" value="Genomic_DNA"/>
</dbReference>
<dbReference type="AlphaFoldDB" id="A0AAW1HUT1"/>
<evidence type="ECO:0000313" key="2">
    <source>
        <dbReference type="Proteomes" id="UP001458880"/>
    </source>
</evidence>
<organism evidence="1 2">
    <name type="scientific">Popillia japonica</name>
    <name type="common">Japanese beetle</name>
    <dbReference type="NCBI Taxonomy" id="7064"/>
    <lineage>
        <taxon>Eukaryota</taxon>
        <taxon>Metazoa</taxon>
        <taxon>Ecdysozoa</taxon>
        <taxon>Arthropoda</taxon>
        <taxon>Hexapoda</taxon>
        <taxon>Insecta</taxon>
        <taxon>Pterygota</taxon>
        <taxon>Neoptera</taxon>
        <taxon>Endopterygota</taxon>
        <taxon>Coleoptera</taxon>
        <taxon>Polyphaga</taxon>
        <taxon>Scarabaeiformia</taxon>
        <taxon>Scarabaeidae</taxon>
        <taxon>Rutelinae</taxon>
        <taxon>Popillia</taxon>
    </lineage>
</organism>
<gene>
    <name evidence="1" type="ORF">QE152_g39188</name>
</gene>
<evidence type="ECO:0000313" key="1">
    <source>
        <dbReference type="EMBL" id="KAK9680316.1"/>
    </source>
</evidence>
<sequence>MDLGEKTFLKTVYDKLKSGVGKTEELENAILVMNQETSRLTVIAEYNKQLGDKLQTEIQDRDAVISELQQNLKKLSDMQK</sequence>
<reference evidence="1 2" key="1">
    <citation type="journal article" date="2024" name="BMC Genomics">
        <title>De novo assembly and annotation of Popillia japonica's genome with initial clues to its potential as an invasive pest.</title>
        <authorList>
            <person name="Cucini C."/>
            <person name="Boschi S."/>
            <person name="Funari R."/>
            <person name="Cardaioli E."/>
            <person name="Iannotti N."/>
            <person name="Marturano G."/>
            <person name="Paoli F."/>
            <person name="Bruttini M."/>
            <person name="Carapelli A."/>
            <person name="Frati F."/>
            <person name="Nardi F."/>
        </authorList>
    </citation>
    <scope>NUCLEOTIDE SEQUENCE [LARGE SCALE GENOMIC DNA]</scope>
    <source>
        <strain evidence="1">DMR45628</strain>
    </source>
</reference>
<name>A0AAW1HUT1_POPJA</name>
<dbReference type="Proteomes" id="UP001458880">
    <property type="component" value="Unassembled WGS sequence"/>
</dbReference>
<comment type="caution">
    <text evidence="1">The sequence shown here is derived from an EMBL/GenBank/DDBJ whole genome shotgun (WGS) entry which is preliminary data.</text>
</comment>
<keyword evidence="2" id="KW-1185">Reference proteome</keyword>